<comment type="caution">
    <text evidence="2">The sequence shown here is derived from an EMBL/GenBank/DDBJ whole genome shotgun (WGS) entry which is preliminary data.</text>
</comment>
<organism evidence="2 3">
    <name type="scientific">Sphaerosporella brunnea</name>
    <dbReference type="NCBI Taxonomy" id="1250544"/>
    <lineage>
        <taxon>Eukaryota</taxon>
        <taxon>Fungi</taxon>
        <taxon>Dikarya</taxon>
        <taxon>Ascomycota</taxon>
        <taxon>Pezizomycotina</taxon>
        <taxon>Pezizomycetes</taxon>
        <taxon>Pezizales</taxon>
        <taxon>Pyronemataceae</taxon>
        <taxon>Sphaerosporella</taxon>
    </lineage>
</organism>
<reference evidence="2 3" key="1">
    <citation type="submission" date="2019-09" db="EMBL/GenBank/DDBJ databases">
        <title>Draft genome of the ectomycorrhizal ascomycete Sphaerosporella brunnea.</title>
        <authorList>
            <consortium name="DOE Joint Genome Institute"/>
            <person name="Benucci G.M."/>
            <person name="Marozzi G."/>
            <person name="Antonielli L."/>
            <person name="Sanchez S."/>
            <person name="Marco P."/>
            <person name="Wang X."/>
            <person name="Falini L.B."/>
            <person name="Barry K."/>
            <person name="Haridas S."/>
            <person name="Lipzen A."/>
            <person name="Labutti K."/>
            <person name="Grigoriev I.V."/>
            <person name="Murat C."/>
            <person name="Martin F."/>
            <person name="Albertini E."/>
            <person name="Donnini D."/>
            <person name="Bonito G."/>
        </authorList>
    </citation>
    <scope>NUCLEOTIDE SEQUENCE [LARGE SCALE GENOMIC DNA]</scope>
    <source>
        <strain evidence="2 3">Sb_GMNB300</strain>
    </source>
</reference>
<evidence type="ECO:0000313" key="2">
    <source>
        <dbReference type="EMBL" id="KAA8902544.1"/>
    </source>
</evidence>
<evidence type="ECO:0000313" key="3">
    <source>
        <dbReference type="Proteomes" id="UP000326924"/>
    </source>
</evidence>
<keyword evidence="3" id="KW-1185">Reference proteome</keyword>
<protein>
    <submittedName>
        <fullName evidence="2">Uncharacterized protein</fullName>
    </submittedName>
</protein>
<dbReference type="AlphaFoldDB" id="A0A5J5ETB4"/>
<feature type="coiled-coil region" evidence="1">
    <location>
        <begin position="173"/>
        <end position="232"/>
    </location>
</feature>
<keyword evidence="1" id="KW-0175">Coiled coil</keyword>
<gene>
    <name evidence="2" type="ORF">FN846DRAFT_908519</name>
</gene>
<evidence type="ECO:0000256" key="1">
    <source>
        <dbReference type="SAM" id="Coils"/>
    </source>
</evidence>
<dbReference type="InParanoid" id="A0A5J5ETB4"/>
<proteinExistence type="predicted"/>
<sequence length="369" mass="42233">MKSIFRSHVTTFHQVGYVSHQEFVQWLSQEPQDTAVLCWWDVNFNILSAAMKPSVMNDVNGKVHGLMVGQAIVAVENWTLHARTDHQDIQFTLLWLLNVDRFDHVTPQDRLKLLKEHSLKVHWARTDARRRRRRETMLRKWNESAVAALVKQSKHVSVQADIDRLQRAFKQPKESATQRIQTLQGKLASVNGQPVSVKRELISHKESANERIKTLERELASLNAELVSVKGELAFVNGELVSHKERTQGNRKKEESSAFQEEMRKQLAAREALNHRLLEALRAQVPVHLGRLPYDLLPITVMLLRHSTGEQDTIKTSVHMARFHEDETAELMKHALMLEGLAFGTLVFNRGVCFLDDGFRVPIGPGISH</sequence>
<dbReference type="Proteomes" id="UP000326924">
    <property type="component" value="Unassembled WGS sequence"/>
</dbReference>
<name>A0A5J5ETB4_9PEZI</name>
<dbReference type="EMBL" id="VXIS01000131">
    <property type="protein sequence ID" value="KAA8902544.1"/>
    <property type="molecule type" value="Genomic_DNA"/>
</dbReference>
<accession>A0A5J5ETB4</accession>